<dbReference type="GO" id="GO:0005524">
    <property type="term" value="F:ATP binding"/>
    <property type="evidence" value="ECO:0007669"/>
    <property type="project" value="UniProtKB-KW"/>
</dbReference>
<feature type="transmembrane region" description="Helical" evidence="11">
    <location>
        <begin position="234"/>
        <end position="253"/>
    </location>
</feature>
<dbReference type="EMBL" id="FOBF01000008">
    <property type="protein sequence ID" value="SEL95291.1"/>
    <property type="molecule type" value="Genomic_DNA"/>
</dbReference>
<dbReference type="InterPro" id="IPR017871">
    <property type="entry name" value="ABC_transporter-like_CS"/>
</dbReference>
<dbReference type="Gene3D" id="1.20.1560.10">
    <property type="entry name" value="ABC transporter type 1, transmembrane domain"/>
    <property type="match status" value="1"/>
</dbReference>
<keyword evidence="15" id="KW-1185">Reference proteome</keyword>
<evidence type="ECO:0000256" key="5">
    <source>
        <dbReference type="ARBA" id="ARBA00022692"/>
    </source>
</evidence>
<evidence type="ECO:0000256" key="10">
    <source>
        <dbReference type="ARBA" id="ARBA00023455"/>
    </source>
</evidence>
<dbReference type="GO" id="GO:0015421">
    <property type="term" value="F:ABC-type oligopeptide transporter activity"/>
    <property type="evidence" value="ECO:0007669"/>
    <property type="project" value="TreeGrafter"/>
</dbReference>
<organism evidence="14 15">
    <name type="scientific">Nonomuraea pusilla</name>
    <dbReference type="NCBI Taxonomy" id="46177"/>
    <lineage>
        <taxon>Bacteria</taxon>
        <taxon>Bacillati</taxon>
        <taxon>Actinomycetota</taxon>
        <taxon>Actinomycetes</taxon>
        <taxon>Streptosporangiales</taxon>
        <taxon>Streptosporangiaceae</taxon>
        <taxon>Nonomuraea</taxon>
    </lineage>
</organism>
<gene>
    <name evidence="14" type="ORF">SAMN05660976_03778</name>
</gene>
<keyword evidence="6" id="KW-0547">Nucleotide-binding</keyword>
<keyword evidence="9 11" id="KW-0472">Membrane</keyword>
<feature type="transmembrane region" description="Helical" evidence="11">
    <location>
        <begin position="339"/>
        <end position="362"/>
    </location>
</feature>
<reference evidence="14 15" key="1">
    <citation type="submission" date="2016-10" db="EMBL/GenBank/DDBJ databases">
        <authorList>
            <person name="de Groot N.N."/>
        </authorList>
    </citation>
    <scope>NUCLEOTIDE SEQUENCE [LARGE SCALE GENOMIC DNA]</scope>
    <source>
        <strain evidence="14 15">DSM 43357</strain>
    </source>
</reference>
<evidence type="ECO:0000256" key="2">
    <source>
        <dbReference type="ARBA" id="ARBA00022448"/>
    </source>
</evidence>
<dbReference type="InterPro" id="IPR036640">
    <property type="entry name" value="ABC1_TM_sf"/>
</dbReference>
<evidence type="ECO:0000256" key="7">
    <source>
        <dbReference type="ARBA" id="ARBA00022840"/>
    </source>
</evidence>
<dbReference type="SMART" id="SM00382">
    <property type="entry name" value="AAA"/>
    <property type="match status" value="1"/>
</dbReference>
<evidence type="ECO:0000256" key="8">
    <source>
        <dbReference type="ARBA" id="ARBA00022989"/>
    </source>
</evidence>
<proteinExistence type="inferred from homology"/>
<dbReference type="PROSITE" id="PS50929">
    <property type="entry name" value="ABC_TM1F"/>
    <property type="match status" value="1"/>
</dbReference>
<dbReference type="InterPro" id="IPR003593">
    <property type="entry name" value="AAA+_ATPase"/>
</dbReference>
<evidence type="ECO:0000259" key="13">
    <source>
        <dbReference type="PROSITE" id="PS50929"/>
    </source>
</evidence>
<feature type="transmembrane region" description="Helical" evidence="11">
    <location>
        <begin position="158"/>
        <end position="183"/>
    </location>
</feature>
<keyword evidence="8 11" id="KW-1133">Transmembrane helix</keyword>
<keyword evidence="7 14" id="KW-0067">ATP-binding</keyword>
<dbReference type="STRING" id="46177.SAMN05660976_03778"/>
<dbReference type="Proteomes" id="UP000198953">
    <property type="component" value="Unassembled WGS sequence"/>
</dbReference>
<comment type="subcellular location">
    <subcellularLocation>
        <location evidence="1">Cell inner membrane</location>
        <topology evidence="1">Multi-pass membrane protein</topology>
    </subcellularLocation>
</comment>
<keyword evidence="3" id="KW-1003">Cell membrane</keyword>
<dbReference type="InterPro" id="IPR011527">
    <property type="entry name" value="ABC1_TM_dom"/>
</dbReference>
<dbReference type="PANTHER" id="PTHR43394:SF1">
    <property type="entry name" value="ATP-BINDING CASSETTE SUB-FAMILY B MEMBER 10, MITOCHONDRIAL"/>
    <property type="match status" value="1"/>
</dbReference>
<feature type="domain" description="ABC transmembrane type-1" evidence="13">
    <location>
        <begin position="118"/>
        <end position="400"/>
    </location>
</feature>
<feature type="domain" description="ABC transporter" evidence="12">
    <location>
        <begin position="435"/>
        <end position="662"/>
    </location>
</feature>
<dbReference type="FunFam" id="3.40.50.300:FF:000221">
    <property type="entry name" value="Multidrug ABC transporter ATP-binding protein"/>
    <property type="match status" value="1"/>
</dbReference>
<evidence type="ECO:0000313" key="14">
    <source>
        <dbReference type="EMBL" id="SEL95291.1"/>
    </source>
</evidence>
<keyword evidence="2" id="KW-0813">Transport</keyword>
<feature type="transmembrane region" description="Helical" evidence="11">
    <location>
        <begin position="259"/>
        <end position="277"/>
    </location>
</feature>
<dbReference type="GO" id="GO:0005886">
    <property type="term" value="C:plasma membrane"/>
    <property type="evidence" value="ECO:0007669"/>
    <property type="project" value="UniProtKB-SubCell"/>
</dbReference>
<protein>
    <submittedName>
        <fullName evidence="14">ATP-binding cassette, subfamily B</fullName>
    </submittedName>
</protein>
<dbReference type="InterPro" id="IPR003439">
    <property type="entry name" value="ABC_transporter-like_ATP-bd"/>
</dbReference>
<evidence type="ECO:0000256" key="1">
    <source>
        <dbReference type="ARBA" id="ARBA00004429"/>
    </source>
</evidence>
<dbReference type="Gene3D" id="3.40.50.300">
    <property type="entry name" value="P-loop containing nucleotide triphosphate hydrolases"/>
    <property type="match status" value="1"/>
</dbReference>
<dbReference type="PROSITE" id="PS50893">
    <property type="entry name" value="ABC_TRANSPORTER_2"/>
    <property type="match status" value="1"/>
</dbReference>
<dbReference type="SUPFAM" id="SSF90123">
    <property type="entry name" value="ABC transporter transmembrane region"/>
    <property type="match status" value="1"/>
</dbReference>
<sequence length="662" mass="72262">MAIRLGMSANVQLVTPSKHGRNHGYPERIPVLGWLRLASPLVGRRRMRLPPLVGRWLRWPPLVGLVVVDPPQESRRLSRRLSLSLSAENERALAPAVTVRRTFREFWPDTRGLRRFFVAGVVLAILAALCEVAAIRLFGYITDTVLATRDLSAFWSPALLWLGLATLAGLTSFVGTYVTALGAERFLLGLRDRVFAHIQTLSPDFTENRRLGDVMARLTDDIQAIEQLVGSGPVRALTTLASAVFFAGAALFLRWDLALITLALVPAFLLVSKLFAARFRNAAARERFSNGAMNSVIEEGLANQALVQAYNQQRAESDRLHAEGSSWLRANMSQAWLSGLYGPAVKVIETVCLIVILGVGAWEIAEGRLTLGGLLAFAAYLALLYPAVQNIGELALNVSEAAAGSDRVMEVLQARPSVTDSPDAAPLVSRARGRVEFENVGFQYPGRPRPVLRDVSFVAEPGDLLVVTGPSGAGKSTLAKLLLRFYDPDQGAILLDGADIRTLRRDSLRDAVTVLHQETLLFSGTVRENIAYGRPGASSEDVVRAAELAGAHEFILRLPQGYDTPVGQRGRLLSGGQRQRIGIARAILRDTPVLVLDEPMTGLDEVTAARIMEPMRRLMHGRTTILITHDLRHLPEDARVIALEPARASGGLRLKRLPAAHI</sequence>
<dbReference type="Pfam" id="PF00664">
    <property type="entry name" value="ABC_membrane"/>
    <property type="match status" value="1"/>
</dbReference>
<dbReference type="GO" id="GO:0016887">
    <property type="term" value="F:ATP hydrolysis activity"/>
    <property type="evidence" value="ECO:0007669"/>
    <property type="project" value="InterPro"/>
</dbReference>
<name>A0A1H7UEA1_9ACTN</name>
<feature type="transmembrane region" description="Helical" evidence="11">
    <location>
        <begin position="368"/>
        <end position="388"/>
    </location>
</feature>
<dbReference type="PANTHER" id="PTHR43394">
    <property type="entry name" value="ATP-DEPENDENT PERMEASE MDL1, MITOCHONDRIAL"/>
    <property type="match status" value="1"/>
</dbReference>
<feature type="transmembrane region" description="Helical" evidence="11">
    <location>
        <begin position="116"/>
        <end position="138"/>
    </location>
</feature>
<evidence type="ECO:0000259" key="12">
    <source>
        <dbReference type="PROSITE" id="PS50893"/>
    </source>
</evidence>
<evidence type="ECO:0000256" key="11">
    <source>
        <dbReference type="SAM" id="Phobius"/>
    </source>
</evidence>
<comment type="similarity">
    <text evidence="10">Belongs to the ABC transporter superfamily. Siderophore-Fe(3+) uptake transporter (SIUT) (TC 3.A.1.21) family.</text>
</comment>
<evidence type="ECO:0000256" key="9">
    <source>
        <dbReference type="ARBA" id="ARBA00023136"/>
    </source>
</evidence>
<keyword evidence="4" id="KW-0997">Cell inner membrane</keyword>
<evidence type="ECO:0000313" key="15">
    <source>
        <dbReference type="Proteomes" id="UP000198953"/>
    </source>
</evidence>
<evidence type="ECO:0000256" key="4">
    <source>
        <dbReference type="ARBA" id="ARBA00022519"/>
    </source>
</evidence>
<evidence type="ECO:0000256" key="6">
    <source>
        <dbReference type="ARBA" id="ARBA00022741"/>
    </source>
</evidence>
<dbReference type="InterPro" id="IPR027417">
    <property type="entry name" value="P-loop_NTPase"/>
</dbReference>
<accession>A0A1H7UEA1</accession>
<dbReference type="PROSITE" id="PS00211">
    <property type="entry name" value="ABC_TRANSPORTER_1"/>
    <property type="match status" value="1"/>
</dbReference>
<dbReference type="AlphaFoldDB" id="A0A1H7UEA1"/>
<dbReference type="Pfam" id="PF00005">
    <property type="entry name" value="ABC_tran"/>
    <property type="match status" value="1"/>
</dbReference>
<keyword evidence="5 11" id="KW-0812">Transmembrane</keyword>
<dbReference type="SUPFAM" id="SSF52540">
    <property type="entry name" value="P-loop containing nucleoside triphosphate hydrolases"/>
    <property type="match status" value="1"/>
</dbReference>
<evidence type="ECO:0000256" key="3">
    <source>
        <dbReference type="ARBA" id="ARBA00022475"/>
    </source>
</evidence>
<dbReference type="InterPro" id="IPR039421">
    <property type="entry name" value="Type_1_exporter"/>
</dbReference>